<feature type="non-terminal residue" evidence="1">
    <location>
        <position position="1"/>
    </location>
</feature>
<proteinExistence type="predicted"/>
<dbReference type="AlphaFoldDB" id="A0A9P6BUV0"/>
<sequence length="156" mass="18271">ERMREEQPVCIPHNVEEDVDDKEKVFGMLNDWDLASNLADGAQEVDKGWAWTGMIPFAALDLLNKTFDQMGIDLQLYCFDAKSFKWVLLYSCLNTLDNEKYLREWCNPDHSHDKCSTFLSETNRWKPRDGWEKLYTLACDFMSWFIANITGRVQSV</sequence>
<keyword evidence="2" id="KW-1185">Reference proteome</keyword>
<evidence type="ECO:0000313" key="1">
    <source>
        <dbReference type="EMBL" id="KAF9439747.1"/>
    </source>
</evidence>
<dbReference type="Proteomes" id="UP000807342">
    <property type="component" value="Unassembled WGS sequence"/>
</dbReference>
<comment type="caution">
    <text evidence="1">The sequence shown here is derived from an EMBL/GenBank/DDBJ whole genome shotgun (WGS) entry which is preliminary data.</text>
</comment>
<organism evidence="1 2">
    <name type="scientific">Macrolepiota fuliginosa MF-IS2</name>
    <dbReference type="NCBI Taxonomy" id="1400762"/>
    <lineage>
        <taxon>Eukaryota</taxon>
        <taxon>Fungi</taxon>
        <taxon>Dikarya</taxon>
        <taxon>Basidiomycota</taxon>
        <taxon>Agaricomycotina</taxon>
        <taxon>Agaricomycetes</taxon>
        <taxon>Agaricomycetidae</taxon>
        <taxon>Agaricales</taxon>
        <taxon>Agaricineae</taxon>
        <taxon>Agaricaceae</taxon>
        <taxon>Macrolepiota</taxon>
    </lineage>
</organism>
<evidence type="ECO:0000313" key="2">
    <source>
        <dbReference type="Proteomes" id="UP000807342"/>
    </source>
</evidence>
<gene>
    <name evidence="1" type="ORF">P691DRAFT_831686</name>
</gene>
<dbReference type="OrthoDB" id="5569250at2759"/>
<reference evidence="1" key="1">
    <citation type="submission" date="2020-11" db="EMBL/GenBank/DDBJ databases">
        <authorList>
            <consortium name="DOE Joint Genome Institute"/>
            <person name="Ahrendt S."/>
            <person name="Riley R."/>
            <person name="Andreopoulos W."/>
            <person name="Labutti K."/>
            <person name="Pangilinan J."/>
            <person name="Ruiz-Duenas F.J."/>
            <person name="Barrasa J.M."/>
            <person name="Sanchez-Garcia M."/>
            <person name="Camarero S."/>
            <person name="Miyauchi S."/>
            <person name="Serrano A."/>
            <person name="Linde D."/>
            <person name="Babiker R."/>
            <person name="Drula E."/>
            <person name="Ayuso-Fernandez I."/>
            <person name="Pacheco R."/>
            <person name="Padilla G."/>
            <person name="Ferreira P."/>
            <person name="Barriuso J."/>
            <person name="Kellner H."/>
            <person name="Castanera R."/>
            <person name="Alfaro M."/>
            <person name="Ramirez L."/>
            <person name="Pisabarro A.G."/>
            <person name="Kuo A."/>
            <person name="Tritt A."/>
            <person name="Lipzen A."/>
            <person name="He G."/>
            <person name="Yan M."/>
            <person name="Ng V."/>
            <person name="Cullen D."/>
            <person name="Martin F."/>
            <person name="Rosso M.-N."/>
            <person name="Henrissat B."/>
            <person name="Hibbett D."/>
            <person name="Martinez A.T."/>
            <person name="Grigoriev I.V."/>
        </authorList>
    </citation>
    <scope>NUCLEOTIDE SEQUENCE</scope>
    <source>
        <strain evidence="1">MF-IS2</strain>
    </source>
</reference>
<accession>A0A9P6BUV0</accession>
<dbReference type="EMBL" id="MU153528">
    <property type="protein sequence ID" value="KAF9439747.1"/>
    <property type="molecule type" value="Genomic_DNA"/>
</dbReference>
<name>A0A9P6BUV0_9AGAR</name>
<protein>
    <submittedName>
        <fullName evidence="1">Uncharacterized protein</fullName>
    </submittedName>
</protein>